<feature type="transmembrane region" description="Helical" evidence="3">
    <location>
        <begin position="409"/>
        <end position="432"/>
    </location>
</feature>
<dbReference type="GO" id="GO:0051377">
    <property type="term" value="F:mannose-ethanolamine phosphotransferase activity"/>
    <property type="evidence" value="ECO:0007669"/>
    <property type="project" value="UniProtKB-UniRule"/>
</dbReference>
<evidence type="ECO:0000313" key="6">
    <source>
        <dbReference type="Proteomes" id="UP000017246"/>
    </source>
</evidence>
<comment type="cofactor">
    <cofactor evidence="1">
        <name>Ca(2+)</name>
        <dbReference type="ChEBI" id="CHEBI:29108"/>
    </cofactor>
</comment>
<dbReference type="EMBL" id="LN902842">
    <property type="protein sequence ID" value="CDS39728.1"/>
    <property type="molecule type" value="Genomic_DNA"/>
</dbReference>
<accession>A0A068YBN9</accession>
<name>A0A068YBN9_ECHMU</name>
<dbReference type="EC" id="2.-.-.-" evidence="3"/>
<dbReference type="Gene3D" id="3.40.720.10">
    <property type="entry name" value="Alkaline Phosphatase, subunit A"/>
    <property type="match status" value="1"/>
</dbReference>
<dbReference type="PANTHER" id="PTHR12250:SF0">
    <property type="entry name" value="GPI ETHANOLAMINE PHOSPHATE TRANSFERASE 1"/>
    <property type="match status" value="1"/>
</dbReference>
<evidence type="ECO:0000313" key="5">
    <source>
        <dbReference type="EMBL" id="CDS39728.1"/>
    </source>
</evidence>
<reference evidence="5" key="2">
    <citation type="submission" date="2015-11" db="EMBL/GenBank/DDBJ databases">
        <authorList>
            <person name="Zhang Y."/>
            <person name="Guo Z."/>
        </authorList>
    </citation>
    <scope>NUCLEOTIDE SEQUENCE</scope>
</reference>
<dbReference type="InterPro" id="IPR000917">
    <property type="entry name" value="Sulfatase_N"/>
</dbReference>
<comment type="caution">
    <text evidence="3">Lacks conserved residue(s) required for the propagation of feature annotation.</text>
</comment>
<feature type="transmembrane region" description="Helical" evidence="3">
    <location>
        <begin position="697"/>
        <end position="714"/>
    </location>
</feature>
<keyword evidence="3" id="KW-0472">Membrane</keyword>
<dbReference type="AlphaFoldDB" id="A0A068YBN9"/>
<keyword evidence="3" id="KW-0812">Transmembrane</keyword>
<feature type="transmembrane region" description="Helical" evidence="3">
    <location>
        <begin position="734"/>
        <end position="751"/>
    </location>
</feature>
<evidence type="ECO:0000256" key="3">
    <source>
        <dbReference type="RuleBase" id="RU367138"/>
    </source>
</evidence>
<dbReference type="UniPathway" id="UPA00196"/>
<dbReference type="InterPro" id="IPR017850">
    <property type="entry name" value="Alkaline_phosphatase_core_sf"/>
</dbReference>
<comment type="similarity">
    <text evidence="3">Belongs to the PIGG/PIGN/PIGO family. PIGN subfamily.</text>
</comment>
<proteinExistence type="inferred from homology"/>
<gene>
    <name evidence="5" type="ORF">EmuJ_000727300</name>
</gene>
<dbReference type="InterPro" id="IPR037671">
    <property type="entry name" value="PIGN_N"/>
</dbReference>
<dbReference type="STRING" id="6211.A0A068YBN9"/>
<dbReference type="Pfam" id="PF00884">
    <property type="entry name" value="Sulfatase"/>
    <property type="match status" value="1"/>
</dbReference>
<dbReference type="eggNOG" id="KOG2124">
    <property type="taxonomic scope" value="Eukaryota"/>
</dbReference>
<keyword evidence="6" id="KW-1185">Reference proteome</keyword>
<keyword evidence="3" id="KW-0256">Endoplasmic reticulum</keyword>
<protein>
    <recommendedName>
        <fullName evidence="3">GPI ethanolamine phosphate transferase 1</fullName>
        <ecNumber evidence="3">2.-.-.-</ecNumber>
    </recommendedName>
</protein>
<sequence length="763" mass="86470">MAFFGDALIWPIFSVCYVIALLSVFLSSFESFIVNDVYPVKFNSSPPLAKRVVFITIDGLGEHILRRTKYKYVKFLTKIVQSEGQMGLVKAEPPTETRPRHVALLAGFNEDIFNIRNAWKTNNRPFDAILHNTQFSWAYGDPVALSSFKVLPDDPRNQRLKLEHYNTASYSPTFADDFVLNKFKAFIESDLPKFVEQDGKTSDGRSGKLIFLHLCSVDDVAHRVGSKDNLLYQTMANADKVIEKVYHLLSLHLSRDDLAATAFIVTADHGTKPEGGHGGSSDDEIYVPYFFWGAGISQKPQSNLSNASPILPQNSMSVLMASLLSTILPSNSQSIVPVHLLNTSAEVKASLIRDNIRHLVKLREALIRRANRHSILPIFFAYEEELPDDLDALMEKEMVLQRSLQIAPWLAWFVDFIFWTISVILLSLALAINSIDLQSCVPLSKSRFCCRLGILGFASIELYRVFRWLLDYNEEPNYREMITLNFGCIVCEFFLGDYATAGRRLLAKLFKSTGPQRRHILRLPLAILQAFLIIKGFDEPRCFAATGALLTVDLAFDGTVRRKGKYTFLLLIALALLLGLWICILHSRGFQVLFVLLLAPFWFIFNRQIGAVKTGQISFWDWALLELRVMLFNFLLLNTYMFGLNIYSTSTISSMLKIRAGWNHISWRIILINGPVLALFIAYFYSTWKRELQNGVSALRAQALVWILFTPLTFAQGTANLGYTDSWSQIVKHLAYFIYLTVGPLICAFTLKTLSHILHLSDA</sequence>
<evidence type="ECO:0000259" key="4">
    <source>
        <dbReference type="Pfam" id="PF00884"/>
    </source>
</evidence>
<feature type="domain" description="Sulfatase N-terminal" evidence="4">
    <location>
        <begin position="206"/>
        <end position="305"/>
    </location>
</feature>
<feature type="transmembrane region" description="Helical" evidence="3">
    <location>
        <begin position="567"/>
        <end position="584"/>
    </location>
</feature>
<evidence type="ECO:0000256" key="1">
    <source>
        <dbReference type="ARBA" id="ARBA00001913"/>
    </source>
</evidence>
<reference evidence="5" key="1">
    <citation type="journal article" date="2013" name="Nature">
        <title>The genomes of four tapeworm species reveal adaptations to parasitism.</title>
        <authorList>
            <person name="Tsai I.J."/>
            <person name="Zarowiecki M."/>
            <person name="Holroyd N."/>
            <person name="Garciarrubio A."/>
            <person name="Sanchez-Flores A."/>
            <person name="Brooks K.L."/>
            <person name="Tracey A."/>
            <person name="Bobes R.J."/>
            <person name="Fragoso G."/>
            <person name="Sciutto E."/>
            <person name="Aslett M."/>
            <person name="Beasley H."/>
            <person name="Bennett H.M."/>
            <person name="Cai J."/>
            <person name="Camicia F."/>
            <person name="Clark R."/>
            <person name="Cucher M."/>
            <person name="De Silva N."/>
            <person name="Day T.A."/>
            <person name="Deplazes P."/>
            <person name="Estrada K."/>
            <person name="Fernandez C."/>
            <person name="Holland P.W."/>
            <person name="Hou J."/>
            <person name="Hu S."/>
            <person name="Huckvale T."/>
            <person name="Hung S.S."/>
            <person name="Kamenetzky L."/>
            <person name="Keane J.A."/>
            <person name="Kiss F."/>
            <person name="Koziol U."/>
            <person name="Lambert O."/>
            <person name="Liu K."/>
            <person name="Luo X."/>
            <person name="Luo Y."/>
            <person name="Macchiaroli N."/>
            <person name="Nichol S."/>
            <person name="Paps J."/>
            <person name="Parkinson J."/>
            <person name="Pouchkina-Stantcheva N."/>
            <person name="Riddiford N."/>
            <person name="Rosenzvit M."/>
            <person name="Salinas G."/>
            <person name="Wasmuth J.D."/>
            <person name="Zamanian M."/>
            <person name="Zheng Y."/>
            <person name="Cai X."/>
            <person name="Soberon X."/>
            <person name="Olson P.D."/>
            <person name="Laclette J.P."/>
            <person name="Brehm K."/>
            <person name="Berriman M."/>
            <person name="Garciarrubio A."/>
            <person name="Bobes R.J."/>
            <person name="Fragoso G."/>
            <person name="Sanchez-Flores A."/>
            <person name="Estrada K."/>
            <person name="Cevallos M.A."/>
            <person name="Morett E."/>
            <person name="Gonzalez V."/>
            <person name="Portillo T."/>
            <person name="Ochoa-Leyva A."/>
            <person name="Jose M.V."/>
            <person name="Sciutto E."/>
            <person name="Landa A."/>
            <person name="Jimenez L."/>
            <person name="Valdes V."/>
            <person name="Carrero J.C."/>
            <person name="Larralde C."/>
            <person name="Morales-Montor J."/>
            <person name="Limon-Lason J."/>
            <person name="Soberon X."/>
            <person name="Laclette J.P."/>
        </authorList>
    </citation>
    <scope>NUCLEOTIDE SEQUENCE [LARGE SCALE GENOMIC DNA]</scope>
</reference>
<evidence type="ECO:0000256" key="2">
    <source>
        <dbReference type="ARBA" id="ARBA00008779"/>
    </source>
</evidence>
<keyword evidence="3" id="KW-0808">Transferase</keyword>
<keyword evidence="3" id="KW-1133">Transmembrane helix</keyword>
<feature type="transmembrane region" description="Helical" evidence="3">
    <location>
        <begin position="627"/>
        <end position="647"/>
    </location>
</feature>
<dbReference type="OrthoDB" id="2748310at2759"/>
<comment type="function">
    <text evidence="3">Ethanolamine phosphate transferase involved in glycosylphosphatidylinositol-anchor biosynthesis. Transfers ethanolamine phosphate to the first alpha-1,4-linked mannose of the glycosylphosphatidylinositol precursor of GPI-anchor.</text>
</comment>
<dbReference type="Proteomes" id="UP000017246">
    <property type="component" value="Unassembled WGS sequence"/>
</dbReference>
<dbReference type="GO" id="GO:0005789">
    <property type="term" value="C:endoplasmic reticulum membrane"/>
    <property type="evidence" value="ECO:0007669"/>
    <property type="project" value="UniProtKB-SubCell"/>
</dbReference>
<feature type="transmembrane region" description="Helical" evidence="3">
    <location>
        <begin position="667"/>
        <end position="685"/>
    </location>
</feature>
<dbReference type="SUPFAM" id="SSF53649">
    <property type="entry name" value="Alkaline phosphatase-like"/>
    <property type="match status" value="1"/>
</dbReference>
<dbReference type="PANTHER" id="PTHR12250">
    <property type="entry name" value="PHOSPHATIDYLINOSITOL GLYCAN, CLASS N"/>
    <property type="match status" value="1"/>
</dbReference>
<dbReference type="CDD" id="cd16020">
    <property type="entry name" value="GPI_EPT_1"/>
    <property type="match status" value="1"/>
</dbReference>
<organism evidence="5 6">
    <name type="scientific">Echinococcus multilocularis</name>
    <name type="common">Fox tapeworm</name>
    <dbReference type="NCBI Taxonomy" id="6211"/>
    <lineage>
        <taxon>Eukaryota</taxon>
        <taxon>Metazoa</taxon>
        <taxon>Spiralia</taxon>
        <taxon>Lophotrochozoa</taxon>
        <taxon>Platyhelminthes</taxon>
        <taxon>Cestoda</taxon>
        <taxon>Eucestoda</taxon>
        <taxon>Cyclophyllidea</taxon>
        <taxon>Taeniidae</taxon>
        <taxon>Echinococcus</taxon>
    </lineage>
</organism>
<comment type="similarity">
    <text evidence="2">Belongs to the sulfatase family.</text>
</comment>
<dbReference type="GO" id="GO:0006506">
    <property type="term" value="P:GPI anchor biosynthetic process"/>
    <property type="evidence" value="ECO:0007669"/>
    <property type="project" value="UniProtKB-UniPathway"/>
</dbReference>
<keyword evidence="3" id="KW-0337">GPI-anchor biosynthesis</keyword>
<feature type="transmembrane region" description="Helical" evidence="3">
    <location>
        <begin position="7"/>
        <end position="29"/>
    </location>
</feature>
<comment type="pathway">
    <text evidence="3">Glycolipid biosynthesis; glycosylphosphatidylinositol-anchor biosynthesis.</text>
</comment>
<comment type="subcellular location">
    <subcellularLocation>
        <location evidence="3">Endoplasmic reticulum membrane</location>
        <topology evidence="3">Multi-pass membrane protein</topology>
    </subcellularLocation>
</comment>
<feature type="transmembrane region" description="Helical" evidence="3">
    <location>
        <begin position="590"/>
        <end position="606"/>
    </location>
</feature>
<dbReference type="InterPro" id="IPR007070">
    <property type="entry name" value="GPI_EtnP_transferase_1"/>
</dbReference>